<protein>
    <submittedName>
        <fullName evidence="1">Uncharacterized protein</fullName>
    </submittedName>
</protein>
<organism evidence="1 2">
    <name type="scientific">Persea americana</name>
    <name type="common">Avocado</name>
    <dbReference type="NCBI Taxonomy" id="3435"/>
    <lineage>
        <taxon>Eukaryota</taxon>
        <taxon>Viridiplantae</taxon>
        <taxon>Streptophyta</taxon>
        <taxon>Embryophyta</taxon>
        <taxon>Tracheophyta</taxon>
        <taxon>Spermatophyta</taxon>
        <taxon>Magnoliopsida</taxon>
        <taxon>Magnoliidae</taxon>
        <taxon>Laurales</taxon>
        <taxon>Lauraceae</taxon>
        <taxon>Persea</taxon>
    </lineage>
</organism>
<reference evidence="1 2" key="1">
    <citation type="journal article" date="2022" name="Hortic Res">
        <title>A haplotype resolved chromosomal level avocado genome allows analysis of novel avocado genes.</title>
        <authorList>
            <person name="Nath O."/>
            <person name="Fletcher S.J."/>
            <person name="Hayward A."/>
            <person name="Shaw L.M."/>
            <person name="Masouleh A.K."/>
            <person name="Furtado A."/>
            <person name="Henry R.J."/>
            <person name="Mitter N."/>
        </authorList>
    </citation>
    <scope>NUCLEOTIDE SEQUENCE [LARGE SCALE GENOMIC DNA]</scope>
    <source>
        <strain evidence="2">cv. Hass</strain>
    </source>
</reference>
<gene>
    <name evidence="1" type="ORF">MRB53_008535</name>
</gene>
<accession>A0ACC2MNV0</accession>
<evidence type="ECO:0000313" key="1">
    <source>
        <dbReference type="EMBL" id="KAJ8646787.1"/>
    </source>
</evidence>
<evidence type="ECO:0000313" key="2">
    <source>
        <dbReference type="Proteomes" id="UP001234297"/>
    </source>
</evidence>
<sequence length="361" mass="38746">MALVLSLPIGTPPQSQPMVLDTGSQLSWVQCQKQTPAKTPSFDPSHSSSFSVLPCNTPPCKPQIPDFTLPTSCDANRLCHYSYFYADGTLAEGNLVKEKISLSNSQTTPPIILGCSRDSSSHEGILGMNLGRLSFVSQAAIRKFSYCVPPRRNITRNPPPSGTFIVGDNPFSGGFRYVNLITFSRNQQNLPYLDKSAYSVPMTGIRIAGKRLDIPASAFLPDSGGAGQTMIDSGTEFTFLVEDAYSKVKAEVTRLAGPKMKKGYVYGGALDMCFVGDVAEIGRLLKEVALEMGQGVEIVMDGQKALVGIGGGISCLSIGSSQLLGVESNIIGNYHQQDLWVEFDVVNRKVGLGKADCSKAL</sequence>
<dbReference type="EMBL" id="CM056810">
    <property type="protein sequence ID" value="KAJ8646787.1"/>
    <property type="molecule type" value="Genomic_DNA"/>
</dbReference>
<comment type="caution">
    <text evidence="1">The sequence shown here is derived from an EMBL/GenBank/DDBJ whole genome shotgun (WGS) entry which is preliminary data.</text>
</comment>
<proteinExistence type="predicted"/>
<keyword evidence="2" id="KW-1185">Reference proteome</keyword>
<dbReference type="Proteomes" id="UP001234297">
    <property type="component" value="Chromosome 2"/>
</dbReference>
<name>A0ACC2MNV0_PERAE</name>